<keyword evidence="3" id="KW-1185">Reference proteome</keyword>
<accession>V8CMW3</accession>
<keyword evidence="1" id="KW-0812">Transmembrane</keyword>
<sequence>MSLPLLNGSTKVQQILLFPFVLCYKIFSLVFTLKTVNYTKTPIMLLCFINMIYYSIENNSLLSLKSIYFFVYLHS</sequence>
<protein>
    <submittedName>
        <fullName evidence="2">Uncharacterized protein</fullName>
    </submittedName>
</protein>
<dbReference type="Proteomes" id="UP000018727">
    <property type="component" value="Unassembled WGS sequence"/>
</dbReference>
<evidence type="ECO:0000313" key="3">
    <source>
        <dbReference type="Proteomes" id="UP000018727"/>
    </source>
</evidence>
<evidence type="ECO:0000256" key="1">
    <source>
        <dbReference type="SAM" id="Phobius"/>
    </source>
</evidence>
<keyword evidence="1" id="KW-1133">Transmembrane helix</keyword>
<comment type="caution">
    <text evidence="2">The sequence shown here is derived from an EMBL/GenBank/DDBJ whole genome shotgun (WGS) entry which is preliminary data.</text>
</comment>
<keyword evidence="1" id="KW-0472">Membrane</keyword>
<proteinExistence type="predicted"/>
<organism evidence="2 3">
    <name type="scientific">Prevotella nigrescens CC14M</name>
    <dbReference type="NCBI Taxonomy" id="1073366"/>
    <lineage>
        <taxon>Bacteria</taxon>
        <taxon>Pseudomonadati</taxon>
        <taxon>Bacteroidota</taxon>
        <taxon>Bacteroidia</taxon>
        <taxon>Bacteroidales</taxon>
        <taxon>Prevotellaceae</taxon>
        <taxon>Prevotella</taxon>
    </lineage>
</organism>
<gene>
    <name evidence="2" type="ORF">HMPREF1173_01211</name>
</gene>
<feature type="transmembrane region" description="Helical" evidence="1">
    <location>
        <begin position="12"/>
        <end position="31"/>
    </location>
</feature>
<dbReference type="EMBL" id="AZJH01000018">
    <property type="protein sequence ID" value="ETD28719.1"/>
    <property type="molecule type" value="Genomic_DNA"/>
</dbReference>
<name>V8CMW3_9BACT</name>
<evidence type="ECO:0000313" key="2">
    <source>
        <dbReference type="EMBL" id="ETD28719.1"/>
    </source>
</evidence>
<dbReference type="AlphaFoldDB" id="V8CMW3"/>
<dbReference type="HOGENOM" id="CLU_2668036_0_0_10"/>
<reference evidence="2 3" key="1">
    <citation type="submission" date="2013-10" db="EMBL/GenBank/DDBJ databases">
        <title>The Genome Sequence of Prevotella nigrescens CC14M.</title>
        <authorList>
            <consortium name="The Broad Institute Genomics Platform"/>
            <person name="Earl A."/>
            <person name="Allen-Vercoe E."/>
            <person name="Daigneault M."/>
            <person name="Young S.K."/>
            <person name="Zeng Q."/>
            <person name="Gargeya S."/>
            <person name="Fitzgerald M."/>
            <person name="Abouelleil A."/>
            <person name="Alvarado L."/>
            <person name="Chapman S.B."/>
            <person name="Gainer-Dewar J."/>
            <person name="Goldberg J."/>
            <person name="Griggs A."/>
            <person name="Gujja S."/>
            <person name="Hansen M."/>
            <person name="Howarth C."/>
            <person name="Imamovic A."/>
            <person name="Ireland A."/>
            <person name="Larimer J."/>
            <person name="McCowan C."/>
            <person name="Murphy C."/>
            <person name="Pearson M."/>
            <person name="Poon T.W."/>
            <person name="Priest M."/>
            <person name="Roberts A."/>
            <person name="Saif S."/>
            <person name="Shea T."/>
            <person name="Sykes S."/>
            <person name="Wortman J."/>
            <person name="Nusbaum C."/>
            <person name="Birren B."/>
        </authorList>
    </citation>
    <scope>NUCLEOTIDE SEQUENCE [LARGE SCALE GENOMIC DNA]</scope>
    <source>
        <strain evidence="2 3">CC14M</strain>
    </source>
</reference>